<organism evidence="1 2">
    <name type="scientific">Ixodes persulcatus</name>
    <name type="common">Taiga tick</name>
    <dbReference type="NCBI Taxonomy" id="34615"/>
    <lineage>
        <taxon>Eukaryota</taxon>
        <taxon>Metazoa</taxon>
        <taxon>Ecdysozoa</taxon>
        <taxon>Arthropoda</taxon>
        <taxon>Chelicerata</taxon>
        <taxon>Arachnida</taxon>
        <taxon>Acari</taxon>
        <taxon>Parasitiformes</taxon>
        <taxon>Ixodida</taxon>
        <taxon>Ixodoidea</taxon>
        <taxon>Ixodidae</taxon>
        <taxon>Ixodinae</taxon>
        <taxon>Ixodes</taxon>
    </lineage>
</organism>
<dbReference type="EMBL" id="JABSTQ010009446">
    <property type="protein sequence ID" value="KAG0429106.1"/>
    <property type="molecule type" value="Genomic_DNA"/>
</dbReference>
<proteinExistence type="predicted"/>
<sequence length="118" mass="13726">MLRKRPTRCFYTSPHEVWEKAQFPHEVWALHVRRERVKGTVWGVANNCAYYGLHINVTNMAGKGFLNVFLLAIIELPTYVVAWWAMERLGRRWSNVGFQLIRVSLLTPTVPGYLLTLP</sequence>
<reference evidence="1 2" key="1">
    <citation type="journal article" date="2020" name="Cell">
        <title>Large-Scale Comparative Analyses of Tick Genomes Elucidate Their Genetic Diversity and Vector Capacities.</title>
        <authorList>
            <consortium name="Tick Genome and Microbiome Consortium (TIGMIC)"/>
            <person name="Jia N."/>
            <person name="Wang J."/>
            <person name="Shi W."/>
            <person name="Du L."/>
            <person name="Sun Y."/>
            <person name="Zhan W."/>
            <person name="Jiang J.F."/>
            <person name="Wang Q."/>
            <person name="Zhang B."/>
            <person name="Ji P."/>
            <person name="Bell-Sakyi L."/>
            <person name="Cui X.M."/>
            <person name="Yuan T.T."/>
            <person name="Jiang B.G."/>
            <person name="Yang W.F."/>
            <person name="Lam T.T."/>
            <person name="Chang Q.C."/>
            <person name="Ding S.J."/>
            <person name="Wang X.J."/>
            <person name="Zhu J.G."/>
            <person name="Ruan X.D."/>
            <person name="Zhao L."/>
            <person name="Wei J.T."/>
            <person name="Ye R.Z."/>
            <person name="Que T.C."/>
            <person name="Du C.H."/>
            <person name="Zhou Y.H."/>
            <person name="Cheng J.X."/>
            <person name="Dai P.F."/>
            <person name="Guo W.B."/>
            <person name="Han X.H."/>
            <person name="Huang E.J."/>
            <person name="Li L.F."/>
            <person name="Wei W."/>
            <person name="Gao Y.C."/>
            <person name="Liu J.Z."/>
            <person name="Shao H.Z."/>
            <person name="Wang X."/>
            <person name="Wang C.C."/>
            <person name="Yang T.C."/>
            <person name="Huo Q.B."/>
            <person name="Li W."/>
            <person name="Chen H.Y."/>
            <person name="Chen S.E."/>
            <person name="Zhou L.G."/>
            <person name="Ni X.B."/>
            <person name="Tian J.H."/>
            <person name="Sheng Y."/>
            <person name="Liu T."/>
            <person name="Pan Y.S."/>
            <person name="Xia L.Y."/>
            <person name="Li J."/>
            <person name="Zhao F."/>
            <person name="Cao W.C."/>
        </authorList>
    </citation>
    <scope>NUCLEOTIDE SEQUENCE [LARGE SCALE GENOMIC DNA]</scope>
    <source>
        <strain evidence="1">Iper-2018</strain>
    </source>
</reference>
<evidence type="ECO:0000313" key="1">
    <source>
        <dbReference type="EMBL" id="KAG0429106.1"/>
    </source>
</evidence>
<keyword evidence="2" id="KW-1185">Reference proteome</keyword>
<protein>
    <submittedName>
        <fullName evidence="1">Uncharacterized protein</fullName>
    </submittedName>
</protein>
<accession>A0AC60Q5L3</accession>
<gene>
    <name evidence="1" type="ORF">HPB47_023961</name>
</gene>
<evidence type="ECO:0000313" key="2">
    <source>
        <dbReference type="Proteomes" id="UP000805193"/>
    </source>
</evidence>
<name>A0AC60Q5L3_IXOPE</name>
<dbReference type="Proteomes" id="UP000805193">
    <property type="component" value="Unassembled WGS sequence"/>
</dbReference>
<comment type="caution">
    <text evidence="1">The sequence shown here is derived from an EMBL/GenBank/DDBJ whole genome shotgun (WGS) entry which is preliminary data.</text>
</comment>